<comment type="caution">
    <text evidence="1">The sequence shown here is derived from an EMBL/GenBank/DDBJ whole genome shotgun (WGS) entry which is preliminary data.</text>
</comment>
<gene>
    <name evidence="1" type="ORF">RPERSI_LOCUS24711</name>
</gene>
<evidence type="ECO:0000313" key="1">
    <source>
        <dbReference type="EMBL" id="CAG8817560.1"/>
    </source>
</evidence>
<dbReference type="EMBL" id="CAJVQC010079941">
    <property type="protein sequence ID" value="CAG8817560.1"/>
    <property type="molecule type" value="Genomic_DNA"/>
</dbReference>
<reference evidence="1" key="1">
    <citation type="submission" date="2021-06" db="EMBL/GenBank/DDBJ databases">
        <authorList>
            <person name="Kallberg Y."/>
            <person name="Tangrot J."/>
            <person name="Rosling A."/>
        </authorList>
    </citation>
    <scope>NUCLEOTIDE SEQUENCE</scope>
    <source>
        <strain evidence="1">MA461A</strain>
    </source>
</reference>
<keyword evidence="2" id="KW-1185">Reference proteome</keyword>
<name>A0ACA9RZV8_9GLOM</name>
<organism evidence="1 2">
    <name type="scientific">Racocetra persica</name>
    <dbReference type="NCBI Taxonomy" id="160502"/>
    <lineage>
        <taxon>Eukaryota</taxon>
        <taxon>Fungi</taxon>
        <taxon>Fungi incertae sedis</taxon>
        <taxon>Mucoromycota</taxon>
        <taxon>Glomeromycotina</taxon>
        <taxon>Glomeromycetes</taxon>
        <taxon>Diversisporales</taxon>
        <taxon>Gigasporaceae</taxon>
        <taxon>Racocetra</taxon>
    </lineage>
</organism>
<protein>
    <submittedName>
        <fullName evidence="1">3639_t:CDS:1</fullName>
    </submittedName>
</protein>
<dbReference type="Proteomes" id="UP000789920">
    <property type="component" value="Unassembled WGS sequence"/>
</dbReference>
<proteinExistence type="predicted"/>
<evidence type="ECO:0000313" key="2">
    <source>
        <dbReference type="Proteomes" id="UP000789920"/>
    </source>
</evidence>
<feature type="non-terminal residue" evidence="1">
    <location>
        <position position="57"/>
    </location>
</feature>
<sequence>SKFLDISQLFSESGSFSTFSSMNENKISSIYSDKVLLESYRDLSDYVYPSNNILANS</sequence>
<accession>A0ACA9RZV8</accession>
<feature type="non-terminal residue" evidence="1">
    <location>
        <position position="1"/>
    </location>
</feature>